<keyword evidence="14" id="KW-1185">Reference proteome</keyword>
<keyword evidence="7" id="KW-0663">Pyridoxal phosphate</keyword>
<dbReference type="EMBL" id="VTOY01000001">
    <property type="protein sequence ID" value="TYZ25039.1"/>
    <property type="molecule type" value="Genomic_DNA"/>
</dbReference>
<gene>
    <name evidence="13" type="ORF">FZ040_03150</name>
</gene>
<protein>
    <recommendedName>
        <fullName evidence="3">cysteine desulfurase</fullName>
        <ecNumber evidence="3">2.8.1.7</ecNumber>
    </recommendedName>
</protein>
<evidence type="ECO:0000256" key="2">
    <source>
        <dbReference type="ARBA" id="ARBA00006490"/>
    </source>
</evidence>
<evidence type="ECO:0000313" key="14">
    <source>
        <dbReference type="Proteomes" id="UP000323646"/>
    </source>
</evidence>
<proteinExistence type="inferred from homology"/>
<dbReference type="EC" id="2.8.1.7" evidence="3"/>
<feature type="domain" description="Aminotransferase class V" evidence="12">
    <location>
        <begin position="4"/>
        <end position="367"/>
    </location>
</feature>
<dbReference type="InterPro" id="IPR015421">
    <property type="entry name" value="PyrdxlP-dep_Trfase_major"/>
</dbReference>
<evidence type="ECO:0000256" key="8">
    <source>
        <dbReference type="ARBA" id="ARBA00023004"/>
    </source>
</evidence>
<dbReference type="GO" id="GO:0051537">
    <property type="term" value="F:2 iron, 2 sulfur cluster binding"/>
    <property type="evidence" value="ECO:0007669"/>
    <property type="project" value="UniProtKB-KW"/>
</dbReference>
<dbReference type="GO" id="GO:0031071">
    <property type="term" value="F:cysteine desulfurase activity"/>
    <property type="evidence" value="ECO:0007669"/>
    <property type="project" value="UniProtKB-EC"/>
</dbReference>
<dbReference type="InterPro" id="IPR015424">
    <property type="entry name" value="PyrdxlP-dep_Trfase"/>
</dbReference>
<comment type="catalytic activity">
    <reaction evidence="10">
        <text>(sulfur carrier)-H + L-cysteine = (sulfur carrier)-SH + L-alanine</text>
        <dbReference type="Rhea" id="RHEA:43892"/>
        <dbReference type="Rhea" id="RHEA-COMP:14737"/>
        <dbReference type="Rhea" id="RHEA-COMP:14739"/>
        <dbReference type="ChEBI" id="CHEBI:29917"/>
        <dbReference type="ChEBI" id="CHEBI:35235"/>
        <dbReference type="ChEBI" id="CHEBI:57972"/>
        <dbReference type="ChEBI" id="CHEBI:64428"/>
        <dbReference type="EC" id="2.8.1.7"/>
    </reaction>
</comment>
<dbReference type="FunFam" id="3.40.640.10:FF:000003">
    <property type="entry name" value="Cysteine desulfurase IscS"/>
    <property type="match status" value="1"/>
</dbReference>
<evidence type="ECO:0000256" key="11">
    <source>
        <dbReference type="RuleBase" id="RU004504"/>
    </source>
</evidence>
<dbReference type="InterPro" id="IPR000192">
    <property type="entry name" value="Aminotrans_V_dom"/>
</dbReference>
<dbReference type="RefSeq" id="WP_149170656.1">
    <property type="nucleotide sequence ID" value="NZ_VTOY01000001.1"/>
</dbReference>
<dbReference type="NCBIfam" id="NF002806">
    <property type="entry name" value="PRK02948.1"/>
    <property type="match status" value="1"/>
</dbReference>
<dbReference type="OrthoDB" id="9808002at2"/>
<evidence type="ECO:0000313" key="13">
    <source>
        <dbReference type="EMBL" id="TYZ25039.1"/>
    </source>
</evidence>
<dbReference type="PROSITE" id="PS00595">
    <property type="entry name" value="AA_TRANSFER_CLASS_5"/>
    <property type="match status" value="1"/>
</dbReference>
<keyword evidence="9" id="KW-0411">Iron-sulfur</keyword>
<dbReference type="GO" id="GO:0046872">
    <property type="term" value="F:metal ion binding"/>
    <property type="evidence" value="ECO:0007669"/>
    <property type="project" value="UniProtKB-KW"/>
</dbReference>
<dbReference type="Gene3D" id="3.90.1150.10">
    <property type="entry name" value="Aspartate Aminotransferase, domain 1"/>
    <property type="match status" value="1"/>
</dbReference>
<sequence>MRPVYLDYAATTPVDERVLKVMLPYFSAQFGNPSSVYSFGRLARAAVAKARSQVASLLHAEPAEIFFTSGGSESDNWVIKGMALALRRAGKGSHIITSQVEHHAVLNTCSWLEQQGFAVTYLPVDELGRVKPETVEAALRDDTILVSIMTANNEVGTIEPIAEIGSMLRARQIFFHTDAVQAAGHIPLSVEELHVDALSLSGHKLYGPKGIGALYLRRGFLPDALIHGGGQEREMRAGTENTAGIVGLGEAAAIAQAELTAEWERLSELRDWLMTEIKTIPGCWINGDEEYRLPGNVNFGVTGIAQDTLLIRLDMAGFAVSAGSACSAGSLSPSHVLTAMGQDADKAGSAIRVTLGRFTTEDMLQRFVEALKTAVAAIRKQAAE</sequence>
<evidence type="ECO:0000256" key="5">
    <source>
        <dbReference type="ARBA" id="ARBA00022714"/>
    </source>
</evidence>
<dbReference type="AlphaFoldDB" id="A0A5D6WDH8"/>
<evidence type="ECO:0000256" key="10">
    <source>
        <dbReference type="ARBA" id="ARBA00050776"/>
    </source>
</evidence>
<dbReference type="InterPro" id="IPR020578">
    <property type="entry name" value="Aminotrans_V_PyrdxlP_BS"/>
</dbReference>
<evidence type="ECO:0000259" key="12">
    <source>
        <dbReference type="Pfam" id="PF00266"/>
    </source>
</evidence>
<comment type="similarity">
    <text evidence="2">Belongs to the class-V pyridoxal-phosphate-dependent aminotransferase family. NifS/IscS subfamily.</text>
</comment>
<dbReference type="Pfam" id="PF00266">
    <property type="entry name" value="Aminotran_5"/>
    <property type="match status" value="1"/>
</dbReference>
<evidence type="ECO:0000256" key="4">
    <source>
        <dbReference type="ARBA" id="ARBA00022679"/>
    </source>
</evidence>
<comment type="caution">
    <text evidence="13">The sequence shown here is derived from an EMBL/GenBank/DDBJ whole genome shotgun (WGS) entry which is preliminary data.</text>
</comment>
<dbReference type="Gene3D" id="1.10.260.50">
    <property type="match status" value="1"/>
</dbReference>
<evidence type="ECO:0000256" key="9">
    <source>
        <dbReference type="ARBA" id="ARBA00023014"/>
    </source>
</evidence>
<keyword evidence="5" id="KW-0001">2Fe-2S</keyword>
<reference evidence="13 14" key="1">
    <citation type="submission" date="2019-08" db="EMBL/GenBank/DDBJ databases">
        <title>Selenomonas sp. mPRGC5 and Selenomonas sp. mPRGC8 isolated from ruminal fluid of dairy goat (Capra hircus).</title>
        <authorList>
            <person name="Poothong S."/>
            <person name="Nuengjamnong C."/>
            <person name="Tanasupawat S."/>
        </authorList>
    </citation>
    <scope>NUCLEOTIDE SEQUENCE [LARGE SCALE GENOMIC DNA]</scope>
    <source>
        <strain evidence="14">mPRGC5</strain>
    </source>
</reference>
<comment type="cofactor">
    <cofactor evidence="1 11">
        <name>pyridoxal 5'-phosphate</name>
        <dbReference type="ChEBI" id="CHEBI:597326"/>
    </cofactor>
</comment>
<dbReference type="InterPro" id="IPR016454">
    <property type="entry name" value="Cysteine_dSase"/>
</dbReference>
<evidence type="ECO:0000256" key="6">
    <source>
        <dbReference type="ARBA" id="ARBA00022723"/>
    </source>
</evidence>
<dbReference type="PIRSF" id="PIRSF005572">
    <property type="entry name" value="NifS"/>
    <property type="match status" value="1"/>
</dbReference>
<dbReference type="SUPFAM" id="SSF53383">
    <property type="entry name" value="PLP-dependent transferases"/>
    <property type="match status" value="1"/>
</dbReference>
<keyword evidence="6" id="KW-0479">Metal-binding</keyword>
<dbReference type="PANTHER" id="PTHR11601">
    <property type="entry name" value="CYSTEINE DESULFURYLASE FAMILY MEMBER"/>
    <property type="match status" value="1"/>
</dbReference>
<name>A0A5D6WDH8_9FIRM</name>
<evidence type="ECO:0000256" key="3">
    <source>
        <dbReference type="ARBA" id="ARBA00012239"/>
    </source>
</evidence>
<dbReference type="Gene3D" id="3.40.640.10">
    <property type="entry name" value="Type I PLP-dependent aspartate aminotransferase-like (Major domain)"/>
    <property type="match status" value="1"/>
</dbReference>
<evidence type="ECO:0000256" key="1">
    <source>
        <dbReference type="ARBA" id="ARBA00001933"/>
    </source>
</evidence>
<dbReference type="Proteomes" id="UP000323646">
    <property type="component" value="Unassembled WGS sequence"/>
</dbReference>
<keyword evidence="8" id="KW-0408">Iron</keyword>
<dbReference type="PANTHER" id="PTHR11601:SF34">
    <property type="entry name" value="CYSTEINE DESULFURASE"/>
    <property type="match status" value="1"/>
</dbReference>
<organism evidence="13 14">
    <name type="scientific">Selenomonas ruminis</name>
    <dbReference type="NCBI Taxonomy" id="2593411"/>
    <lineage>
        <taxon>Bacteria</taxon>
        <taxon>Bacillati</taxon>
        <taxon>Bacillota</taxon>
        <taxon>Negativicutes</taxon>
        <taxon>Selenomonadales</taxon>
        <taxon>Selenomonadaceae</taxon>
        <taxon>Selenomonas</taxon>
    </lineage>
</organism>
<keyword evidence="4" id="KW-0808">Transferase</keyword>
<dbReference type="InterPro" id="IPR015422">
    <property type="entry name" value="PyrdxlP-dep_Trfase_small"/>
</dbReference>
<evidence type="ECO:0000256" key="7">
    <source>
        <dbReference type="ARBA" id="ARBA00022898"/>
    </source>
</evidence>
<accession>A0A5D6WDH8</accession>